<dbReference type="Pfam" id="PF01476">
    <property type="entry name" value="LysM"/>
    <property type="match status" value="1"/>
</dbReference>
<gene>
    <name evidence="3" type="ORF">H4Q31_09725</name>
</gene>
<dbReference type="AlphaFoldDB" id="A0A841T7W6"/>
<dbReference type="Proteomes" id="UP000574133">
    <property type="component" value="Unassembled WGS sequence"/>
</dbReference>
<dbReference type="SMART" id="SM00257">
    <property type="entry name" value="LysM"/>
    <property type="match status" value="1"/>
</dbReference>
<keyword evidence="4" id="KW-1185">Reference proteome</keyword>
<feature type="region of interest" description="Disordered" evidence="1">
    <location>
        <begin position="320"/>
        <end position="340"/>
    </location>
</feature>
<feature type="region of interest" description="Disordered" evidence="1">
    <location>
        <begin position="167"/>
        <end position="238"/>
    </location>
</feature>
<accession>A0A841T7W6</accession>
<dbReference type="InterPro" id="IPR018392">
    <property type="entry name" value="LysM"/>
</dbReference>
<name>A0A841T7W6_9BACL</name>
<reference evidence="3 4" key="1">
    <citation type="submission" date="2020-08" db="EMBL/GenBank/DDBJ databases">
        <title>Cohnella phylogeny.</title>
        <authorList>
            <person name="Dunlap C."/>
        </authorList>
    </citation>
    <scope>NUCLEOTIDE SEQUENCE [LARGE SCALE GENOMIC DNA]</scope>
    <source>
        <strain evidence="3 4">DSM 103658</strain>
    </source>
</reference>
<sequence>MTESVNGLRFDIYERVHLPEDASAIEELEEIELIPHIQAIPSGGQVLLKGHLLLTGSYRSADERSEAPSRMEHWIPVEISLPPSRVEKLENLSVEIDNFDVDLLSSRSLNVTGVLGLRGVQMTATQASAPIWQEDGFTVVHQAQNSFPASPELDEGAEPAAIDGLAQAQPEQEQAEGEAAYRHTESQEEPEYEVRLNNEASEAASQEPVRDQTVQVSYQPAEPEEEQPAQQAIPEFNLLNADYADTSWGDVTIDRLDASRELPPAQEPSPQPPDKTEVKVGFAPRQASEPPASSPAFGVGLLSQLGERGGRREAELQAAEEALTEAEAEQEAQGALSRETSGDEIEWARLFLSQETEGQSFRKVKLCIVQREDTLEAIAIRYNVQPRELQLYNRMSEPHVSEGQIIYIP</sequence>
<organism evidence="3 4">
    <name type="scientific">Cohnella lubricantis</name>
    <dbReference type="NCBI Taxonomy" id="2163172"/>
    <lineage>
        <taxon>Bacteria</taxon>
        <taxon>Bacillati</taxon>
        <taxon>Bacillota</taxon>
        <taxon>Bacilli</taxon>
        <taxon>Bacillales</taxon>
        <taxon>Paenibacillaceae</taxon>
        <taxon>Cohnella</taxon>
    </lineage>
</organism>
<evidence type="ECO:0000256" key="1">
    <source>
        <dbReference type="SAM" id="MobiDB-lite"/>
    </source>
</evidence>
<feature type="region of interest" description="Disordered" evidence="1">
    <location>
        <begin position="250"/>
        <end position="299"/>
    </location>
</feature>
<protein>
    <submittedName>
        <fullName evidence="3">LysM peptidoglycan-binding domain-containing protein</fullName>
    </submittedName>
</protein>
<dbReference type="InterPro" id="IPR048862">
    <property type="entry name" value="SPOCS_spoVID_N"/>
</dbReference>
<evidence type="ECO:0000313" key="3">
    <source>
        <dbReference type="EMBL" id="MBB6677603.1"/>
    </source>
</evidence>
<feature type="domain" description="LysM" evidence="2">
    <location>
        <begin position="365"/>
        <end position="408"/>
    </location>
</feature>
<dbReference type="EMBL" id="JACJVN010000033">
    <property type="protein sequence ID" value="MBB6677603.1"/>
    <property type="molecule type" value="Genomic_DNA"/>
</dbReference>
<dbReference type="CDD" id="cd00118">
    <property type="entry name" value="LysM"/>
    <property type="match status" value="1"/>
</dbReference>
<dbReference type="InterPro" id="IPR036779">
    <property type="entry name" value="LysM_dom_sf"/>
</dbReference>
<dbReference type="SUPFAM" id="SSF54106">
    <property type="entry name" value="LysM domain"/>
    <property type="match status" value="1"/>
</dbReference>
<evidence type="ECO:0000313" key="4">
    <source>
        <dbReference type="Proteomes" id="UP000574133"/>
    </source>
</evidence>
<feature type="compositionally biased region" description="Basic and acidic residues" evidence="1">
    <location>
        <begin position="179"/>
        <end position="196"/>
    </location>
</feature>
<evidence type="ECO:0000259" key="2">
    <source>
        <dbReference type="PROSITE" id="PS51782"/>
    </source>
</evidence>
<dbReference type="PROSITE" id="PS51782">
    <property type="entry name" value="LYSM"/>
    <property type="match status" value="1"/>
</dbReference>
<dbReference type="Pfam" id="PF20918">
    <property type="entry name" value="SPOCS_spoVID-N"/>
    <property type="match status" value="1"/>
</dbReference>
<proteinExistence type="predicted"/>
<dbReference type="Gene3D" id="3.10.350.10">
    <property type="entry name" value="LysM domain"/>
    <property type="match status" value="1"/>
</dbReference>
<dbReference type="RefSeq" id="WP_185178879.1">
    <property type="nucleotide sequence ID" value="NZ_CBCSEP010000005.1"/>
</dbReference>
<comment type="caution">
    <text evidence="3">The sequence shown here is derived from an EMBL/GenBank/DDBJ whole genome shotgun (WGS) entry which is preliminary data.</text>
</comment>